<dbReference type="AlphaFoldDB" id="A0A5C7S499"/>
<dbReference type="PANTHER" id="PTHR43271:SF1">
    <property type="entry name" value="INNER MEMBRANE TRANSPORT PROTEIN YNFM"/>
    <property type="match status" value="1"/>
</dbReference>
<feature type="transmembrane region" description="Helical" evidence="8">
    <location>
        <begin position="49"/>
        <end position="66"/>
    </location>
</feature>
<evidence type="ECO:0000256" key="3">
    <source>
        <dbReference type="ARBA" id="ARBA00022448"/>
    </source>
</evidence>
<dbReference type="InterPro" id="IPR036259">
    <property type="entry name" value="MFS_trans_sf"/>
</dbReference>
<dbReference type="Gene3D" id="1.20.1250.20">
    <property type="entry name" value="MFS general substrate transporter like domains"/>
    <property type="match status" value="1"/>
</dbReference>
<evidence type="ECO:0000256" key="1">
    <source>
        <dbReference type="ARBA" id="ARBA00004651"/>
    </source>
</evidence>
<evidence type="ECO:0000313" key="10">
    <source>
        <dbReference type="EMBL" id="TXH77795.1"/>
    </source>
</evidence>
<feature type="transmembrane region" description="Helical" evidence="8">
    <location>
        <begin position="403"/>
        <end position="423"/>
    </location>
</feature>
<dbReference type="InterPro" id="IPR020846">
    <property type="entry name" value="MFS_dom"/>
</dbReference>
<feature type="transmembrane region" description="Helical" evidence="8">
    <location>
        <begin position="115"/>
        <end position="134"/>
    </location>
</feature>
<sequence>MDDGFGAILRSLQIRSAYRHRYAMPAHSAARPGPSPDQLEAGTPGYRRANLAMFVGGFATFAMVYSTQPLLPLLAAEFGVGAASASLTVSATTAGLALMLIPASVLADRLGRQQVMKAALVIAALFALATAFAPDFGSLLVLRTLLGGVIAGLPAAAMAYIGEEIAPGAQARAMGLYIAGNALGGMSGRFVAALLTDWSSWRVALGMIGVLGAVSALVFWRRLPASRNFRARAATPARIFADTLAIYRDPGLPALFLVAFLAMGGFVGLYNFLGFRLLEPPYGLGQSAIGAIFLLYLVGTWASAASGRLAERRGRRKVLWPMVAVMGAGLALTLAQPLWLIIAGVGVFTFGFFAAHALASGWVGRRAGERRALASALYLSSYYLGASVLGSLAGTAWADWRWAGVAALVGLCVLFTGACALWLRRLPAPAGGAD</sequence>
<feature type="transmembrane region" description="Helical" evidence="8">
    <location>
        <begin position="376"/>
        <end position="397"/>
    </location>
</feature>
<evidence type="ECO:0000259" key="9">
    <source>
        <dbReference type="PROSITE" id="PS50850"/>
    </source>
</evidence>
<keyword evidence="7 8" id="KW-0472">Membrane</keyword>
<dbReference type="CDD" id="cd17324">
    <property type="entry name" value="MFS_NepI_like"/>
    <property type="match status" value="1"/>
</dbReference>
<feature type="transmembrane region" description="Helical" evidence="8">
    <location>
        <begin position="285"/>
        <end position="306"/>
    </location>
</feature>
<evidence type="ECO:0000256" key="2">
    <source>
        <dbReference type="ARBA" id="ARBA00008335"/>
    </source>
</evidence>
<keyword evidence="6 8" id="KW-1133">Transmembrane helix</keyword>
<feature type="domain" description="Major facilitator superfamily (MFS) profile" evidence="9">
    <location>
        <begin position="45"/>
        <end position="428"/>
    </location>
</feature>
<evidence type="ECO:0000313" key="11">
    <source>
        <dbReference type="Proteomes" id="UP000321192"/>
    </source>
</evidence>
<evidence type="ECO:0000256" key="5">
    <source>
        <dbReference type="ARBA" id="ARBA00022692"/>
    </source>
</evidence>
<dbReference type="InterPro" id="IPR011701">
    <property type="entry name" value="MFS"/>
</dbReference>
<dbReference type="SUPFAM" id="SSF103473">
    <property type="entry name" value="MFS general substrate transporter"/>
    <property type="match status" value="1"/>
</dbReference>
<accession>A0A5C7S499</accession>
<organism evidence="10 11">
    <name type="scientific">Thauera aminoaromatica</name>
    <dbReference type="NCBI Taxonomy" id="164330"/>
    <lineage>
        <taxon>Bacteria</taxon>
        <taxon>Pseudomonadati</taxon>
        <taxon>Pseudomonadota</taxon>
        <taxon>Betaproteobacteria</taxon>
        <taxon>Rhodocyclales</taxon>
        <taxon>Zoogloeaceae</taxon>
        <taxon>Thauera</taxon>
    </lineage>
</organism>
<protein>
    <submittedName>
        <fullName evidence="10">MFS transporter</fullName>
    </submittedName>
</protein>
<name>A0A5C7S499_THASP</name>
<comment type="caution">
    <text evidence="10">The sequence shown here is derived from an EMBL/GenBank/DDBJ whole genome shotgun (WGS) entry which is preliminary data.</text>
</comment>
<dbReference type="Proteomes" id="UP000321192">
    <property type="component" value="Unassembled WGS sequence"/>
</dbReference>
<proteinExistence type="inferred from homology"/>
<keyword evidence="3" id="KW-0813">Transport</keyword>
<evidence type="ECO:0000256" key="4">
    <source>
        <dbReference type="ARBA" id="ARBA00022475"/>
    </source>
</evidence>
<dbReference type="GO" id="GO:0005886">
    <property type="term" value="C:plasma membrane"/>
    <property type="evidence" value="ECO:0007669"/>
    <property type="project" value="UniProtKB-SubCell"/>
</dbReference>
<dbReference type="EMBL" id="SSFD01000411">
    <property type="protein sequence ID" value="TXH77795.1"/>
    <property type="molecule type" value="Genomic_DNA"/>
</dbReference>
<dbReference type="GO" id="GO:0022857">
    <property type="term" value="F:transmembrane transporter activity"/>
    <property type="evidence" value="ECO:0007669"/>
    <property type="project" value="InterPro"/>
</dbReference>
<gene>
    <name evidence="10" type="ORF">E6Q80_24140</name>
</gene>
<feature type="transmembrane region" description="Helical" evidence="8">
    <location>
        <begin position="174"/>
        <end position="195"/>
    </location>
</feature>
<feature type="transmembrane region" description="Helical" evidence="8">
    <location>
        <begin position="78"/>
        <end position="103"/>
    </location>
</feature>
<dbReference type="PROSITE" id="PS50850">
    <property type="entry name" value="MFS"/>
    <property type="match status" value="1"/>
</dbReference>
<dbReference type="Pfam" id="PF07690">
    <property type="entry name" value="MFS_1"/>
    <property type="match status" value="1"/>
</dbReference>
<feature type="transmembrane region" description="Helical" evidence="8">
    <location>
        <begin position="201"/>
        <end position="220"/>
    </location>
</feature>
<evidence type="ECO:0000256" key="6">
    <source>
        <dbReference type="ARBA" id="ARBA00022989"/>
    </source>
</evidence>
<feature type="transmembrane region" description="Helical" evidence="8">
    <location>
        <begin position="254"/>
        <end position="273"/>
    </location>
</feature>
<comment type="similarity">
    <text evidence="2">Belongs to the major facilitator superfamily.</text>
</comment>
<feature type="transmembrane region" description="Helical" evidence="8">
    <location>
        <begin position="140"/>
        <end position="162"/>
    </location>
</feature>
<feature type="transmembrane region" description="Helical" evidence="8">
    <location>
        <begin position="318"/>
        <end position="335"/>
    </location>
</feature>
<keyword evidence="5 8" id="KW-0812">Transmembrane</keyword>
<keyword evidence="4" id="KW-1003">Cell membrane</keyword>
<comment type="subcellular location">
    <subcellularLocation>
        <location evidence="1">Cell membrane</location>
        <topology evidence="1">Multi-pass membrane protein</topology>
    </subcellularLocation>
</comment>
<feature type="transmembrane region" description="Helical" evidence="8">
    <location>
        <begin position="341"/>
        <end position="364"/>
    </location>
</feature>
<evidence type="ECO:0000256" key="7">
    <source>
        <dbReference type="ARBA" id="ARBA00023136"/>
    </source>
</evidence>
<dbReference type="PANTHER" id="PTHR43271">
    <property type="entry name" value="BLL2771 PROTEIN"/>
    <property type="match status" value="1"/>
</dbReference>
<evidence type="ECO:0000256" key="8">
    <source>
        <dbReference type="SAM" id="Phobius"/>
    </source>
</evidence>
<reference evidence="10 11" key="1">
    <citation type="submission" date="2018-09" db="EMBL/GenBank/DDBJ databases">
        <title>Metagenome Assembled Genomes from an Advanced Water Purification Facility.</title>
        <authorList>
            <person name="Stamps B.W."/>
            <person name="Spear J.R."/>
        </authorList>
    </citation>
    <scope>NUCLEOTIDE SEQUENCE [LARGE SCALE GENOMIC DNA]</scope>
    <source>
        <strain evidence="10">Bin_27_1</strain>
    </source>
</reference>